<organism evidence="2 3">
    <name type="scientific">Plasmodium vivax (strain Brazil I)</name>
    <dbReference type="NCBI Taxonomy" id="1033975"/>
    <lineage>
        <taxon>Eukaryota</taxon>
        <taxon>Sar</taxon>
        <taxon>Alveolata</taxon>
        <taxon>Apicomplexa</taxon>
        <taxon>Aconoidasida</taxon>
        <taxon>Haemosporida</taxon>
        <taxon>Plasmodiidae</taxon>
        <taxon>Plasmodium</taxon>
        <taxon>Plasmodium (Plasmodium)</taxon>
    </lineage>
</organism>
<dbReference type="EMBL" id="KQ234827">
    <property type="protein sequence ID" value="KMZ86080.1"/>
    <property type="molecule type" value="Genomic_DNA"/>
</dbReference>
<evidence type="ECO:0000256" key="1">
    <source>
        <dbReference type="SAM" id="MobiDB-lite"/>
    </source>
</evidence>
<reference evidence="2 3" key="1">
    <citation type="submission" date="2011-08" db="EMBL/GenBank/DDBJ databases">
        <title>The Genome Sequence of Plasmodium vivax Brazil I.</title>
        <authorList>
            <consortium name="The Broad Institute Genome Sequencing Platform"/>
            <consortium name="The Broad Institute Genome Sequencing Center for Infectious Disease"/>
            <person name="Neafsey D."/>
            <person name="Carlton J."/>
            <person name="Barnwell J."/>
            <person name="Collins W."/>
            <person name="Escalante A."/>
            <person name="Mullikin J."/>
            <person name="Saul A."/>
            <person name="Guigo R."/>
            <person name="Camara F."/>
            <person name="Young S.K."/>
            <person name="Zeng Q."/>
            <person name="Gargeya S."/>
            <person name="Fitzgerald M."/>
            <person name="Haas B."/>
            <person name="Abouelleil A."/>
            <person name="Alvarado L."/>
            <person name="Arachchi H.M."/>
            <person name="Berlin A."/>
            <person name="Brown A."/>
            <person name="Chapman S.B."/>
            <person name="Chen Z."/>
            <person name="Dunbar C."/>
            <person name="Freedman E."/>
            <person name="Gearin G."/>
            <person name="Gellesch M."/>
            <person name="Goldberg J."/>
            <person name="Griggs A."/>
            <person name="Gujja S."/>
            <person name="Heiman D."/>
            <person name="Howarth C."/>
            <person name="Larson L."/>
            <person name="Lui A."/>
            <person name="MacDonald P.J.P."/>
            <person name="Montmayeur A."/>
            <person name="Murphy C."/>
            <person name="Neiman D."/>
            <person name="Pearson M."/>
            <person name="Priest M."/>
            <person name="Roberts A."/>
            <person name="Saif S."/>
            <person name="Shea T."/>
            <person name="Shenoy N."/>
            <person name="Sisk P."/>
            <person name="Stolte C."/>
            <person name="Sykes S."/>
            <person name="Wortman J."/>
            <person name="Nusbaum C."/>
            <person name="Birren B."/>
        </authorList>
    </citation>
    <scope>NUCLEOTIDE SEQUENCE [LARGE SCALE GENOMIC DNA]</scope>
    <source>
        <strain evidence="2 3">Brazil I</strain>
    </source>
</reference>
<dbReference type="Proteomes" id="UP000053327">
    <property type="component" value="Unassembled WGS sequence"/>
</dbReference>
<protein>
    <submittedName>
        <fullName evidence="2">Uncharacterized protein</fullName>
    </submittedName>
</protein>
<evidence type="ECO:0000313" key="3">
    <source>
        <dbReference type="Proteomes" id="UP000053327"/>
    </source>
</evidence>
<dbReference type="AlphaFoldDB" id="A0A0J9SSN2"/>
<sequence>MDLDKITLQGRLPGNETFDGHLPCHQHISYQDLPRNDGNDQAVSSNIRDTSFMTAGLSLGENPFERDHVDVSAKGVDLVSATSSEQTGEETNTETVSDVVSTINSEDSEIKNSRDANFSNADTDNQASPDKTLCTEGSVDNVLSSGAHFNAEQVGELTYDQSDIFGKVINAIQDNPQIIKTSMPIGIALLLGLLFKVN</sequence>
<feature type="compositionally biased region" description="Polar residues" evidence="1">
    <location>
        <begin position="115"/>
        <end position="129"/>
    </location>
</feature>
<name>A0A0J9SSN2_PLAV1</name>
<accession>A0A0J9SSN2</accession>
<gene>
    <name evidence="2" type="ORF">PVBG_05479</name>
</gene>
<feature type="region of interest" description="Disordered" evidence="1">
    <location>
        <begin position="105"/>
        <end position="132"/>
    </location>
</feature>
<proteinExistence type="predicted"/>
<evidence type="ECO:0000313" key="2">
    <source>
        <dbReference type="EMBL" id="KMZ86080.1"/>
    </source>
</evidence>